<dbReference type="Gene3D" id="1.10.10.10">
    <property type="entry name" value="Winged helix-like DNA-binding domain superfamily/Winged helix DNA-binding domain"/>
    <property type="match status" value="1"/>
</dbReference>
<dbReference type="EMBL" id="CP040330">
    <property type="protein sequence ID" value="QCS43602.1"/>
    <property type="molecule type" value="Genomic_DNA"/>
</dbReference>
<dbReference type="InterPro" id="IPR036390">
    <property type="entry name" value="WH_DNA-bd_sf"/>
</dbReference>
<dbReference type="RefSeq" id="WP_138246056.1">
    <property type="nucleotide sequence ID" value="NZ_CP040330.1"/>
</dbReference>
<dbReference type="Pfam" id="PF01978">
    <property type="entry name" value="TrmB"/>
    <property type="match status" value="1"/>
</dbReference>
<accession>A0A4P8WKI5</accession>
<evidence type="ECO:0000313" key="2">
    <source>
        <dbReference type="EMBL" id="QCS43602.1"/>
    </source>
</evidence>
<protein>
    <recommendedName>
        <fullName evidence="1">Transcription regulator TrmB N-terminal domain-containing protein</fullName>
    </recommendedName>
</protein>
<dbReference type="GeneID" id="40266617"/>
<sequence length="252" mass="28891">MSRGEQSLEKADAPLQDVMGWGKNHAAAYRCLVDKGPLEAGEVVVRTDVPRGRIYDVLEDLVEEGVVTFRERNPRRYNAQNPEGLIQERKEDFDDKASELIETLGNAYQLNLPDESGDSAWILGGRSGTVRKLRELLEEAEDSVRALEPDPRWCETSDHRVFEKLHREDVKLKPIIWSARQDTLEEIASFNYPVWEHDDLNKMFYVIDGKHVVFQMGGETGVVFSDATIAKVFAREFEETFRHAEEFDFNDA</sequence>
<feature type="domain" description="Transcription regulator TrmB N-terminal" evidence="1">
    <location>
        <begin position="15"/>
        <end position="83"/>
    </location>
</feature>
<dbReference type="PANTHER" id="PTHR34293">
    <property type="entry name" value="HTH-TYPE TRANSCRIPTIONAL REGULATOR TRMBL2"/>
    <property type="match status" value="1"/>
</dbReference>
<dbReference type="InterPro" id="IPR002831">
    <property type="entry name" value="Tscrpt_reg_TrmB_N"/>
</dbReference>
<evidence type="ECO:0000313" key="3">
    <source>
        <dbReference type="Proteomes" id="UP000302218"/>
    </source>
</evidence>
<name>A0A4P8WKI5_9EURY</name>
<gene>
    <name evidence="2" type="ORF">FEJ81_15050</name>
</gene>
<dbReference type="InterPro" id="IPR036388">
    <property type="entry name" value="WH-like_DNA-bd_sf"/>
</dbReference>
<dbReference type="OrthoDB" id="96194at2157"/>
<evidence type="ECO:0000259" key="1">
    <source>
        <dbReference type="Pfam" id="PF01978"/>
    </source>
</evidence>
<proteinExistence type="predicted"/>
<dbReference type="PANTHER" id="PTHR34293:SF1">
    <property type="entry name" value="HTH-TYPE TRANSCRIPTIONAL REGULATOR TRMBL2"/>
    <property type="match status" value="1"/>
</dbReference>
<dbReference type="KEGG" id="nvr:FEJ81_15050"/>
<dbReference type="Proteomes" id="UP000302218">
    <property type="component" value="Chromosome"/>
</dbReference>
<dbReference type="AlphaFoldDB" id="A0A4P8WKI5"/>
<organism evidence="2 3">
    <name type="scientific">Natrinema versiforme</name>
    <dbReference type="NCBI Taxonomy" id="88724"/>
    <lineage>
        <taxon>Archaea</taxon>
        <taxon>Methanobacteriati</taxon>
        <taxon>Methanobacteriota</taxon>
        <taxon>Stenosarchaea group</taxon>
        <taxon>Halobacteria</taxon>
        <taxon>Halobacteriales</taxon>
        <taxon>Natrialbaceae</taxon>
        <taxon>Natrinema</taxon>
    </lineage>
</organism>
<dbReference type="SUPFAM" id="SSF46785">
    <property type="entry name" value="Winged helix' DNA-binding domain"/>
    <property type="match status" value="1"/>
</dbReference>
<dbReference type="InterPro" id="IPR051797">
    <property type="entry name" value="TrmB-like"/>
</dbReference>
<reference evidence="3" key="1">
    <citation type="submission" date="2019-05" db="EMBL/GenBank/DDBJ databases">
        <title>Genome sequence and methylation pattern of the halophilic Archaeon Natrinema versiforme BOL5-4.</title>
        <authorList>
            <person name="DasSarma P."/>
            <person name="Anton B.P."/>
            <person name="DasSarma S.L."/>
            <person name="Martinez F.L."/>
            <person name="Guzman D."/>
            <person name="Roberts R.J."/>
            <person name="DasSarma S."/>
        </authorList>
    </citation>
    <scope>NUCLEOTIDE SEQUENCE [LARGE SCALE GENOMIC DNA]</scope>
    <source>
        <strain evidence="3">BOL5-4</strain>
    </source>
</reference>